<reference evidence="4 5" key="1">
    <citation type="submission" date="2018-12" db="EMBL/GenBank/DDBJ databases">
        <authorList>
            <person name="Toschakov S.V."/>
        </authorList>
    </citation>
    <scope>NUCLEOTIDE SEQUENCE [LARGE SCALE GENOMIC DNA]</scope>
    <source>
        <strain evidence="4 5">GM2012</strain>
    </source>
</reference>
<feature type="region of interest" description="Disordered" evidence="1">
    <location>
        <begin position="356"/>
        <end position="434"/>
    </location>
</feature>
<evidence type="ECO:0000256" key="1">
    <source>
        <dbReference type="SAM" id="MobiDB-lite"/>
    </source>
</evidence>
<keyword evidence="2" id="KW-0812">Transmembrane</keyword>
<dbReference type="InterPro" id="IPR027383">
    <property type="entry name" value="Znf_put"/>
</dbReference>
<keyword evidence="5" id="KW-1185">Reference proteome</keyword>
<dbReference type="Proteomes" id="UP000280296">
    <property type="component" value="Unassembled WGS sequence"/>
</dbReference>
<evidence type="ECO:0000313" key="5">
    <source>
        <dbReference type="Proteomes" id="UP000280296"/>
    </source>
</evidence>
<reference evidence="4 5" key="2">
    <citation type="submission" date="2019-01" db="EMBL/GenBank/DDBJ databases">
        <title>Tautonia sociabilis, a novel thermotolerant planctomycete of Isosphaeraceae family, isolated from a 4000 m deep subterranean habitat.</title>
        <authorList>
            <person name="Kovaleva O.L."/>
            <person name="Elcheninov A.G."/>
            <person name="Van Heerden E."/>
            <person name="Toshchakov S.V."/>
            <person name="Novikov A."/>
            <person name="Bonch-Osmolovskaya E.A."/>
            <person name="Kublanov I.V."/>
        </authorList>
    </citation>
    <scope>NUCLEOTIDE SEQUENCE [LARGE SCALE GENOMIC DNA]</scope>
    <source>
        <strain evidence="4 5">GM2012</strain>
    </source>
</reference>
<sequence length="434" mass="45208">MIPRIRPIAARVASHRIARHCAGSRIPGNRGASRARVRELSIFLIFPNRSEMSQFDETLLSAYLDDELDPESRREVEEAMRADPRLSRELGELARVRGLVEGLRRPLEAPDVSGEVLARIALERAPTRALPPIAAASALAAAALLVLFFLGSRPHRAEPPRGGPVEVAGADVPEQSGSGTVAIASVPDRDDSAEGLAGFPEVAEGGPAVGDADRAGAGDGGLLGFVLDLIDYPEGEQFEIEPAPGTSAEELAAGLDVLLREQIVRLDPRYALIHTGTSPGPGAIAFALVARPSERQTLLSLIEEALGARPRKAGWADREEAAGMLVAEAGGLTLSTATTGVPMRRELPDRIHAIPVFPQDSATSPEPGELGRPLPGGLPPVSVAPPAAPVSPLPEGTAPEPTGPDSGAEPERPGVILLWVRDAAGGSPAPGSPD</sequence>
<keyword evidence="2" id="KW-1133">Transmembrane helix</keyword>
<dbReference type="EMBL" id="RYZH01000012">
    <property type="protein sequence ID" value="RUL88295.1"/>
    <property type="molecule type" value="Genomic_DNA"/>
</dbReference>
<dbReference type="Pfam" id="PF13490">
    <property type="entry name" value="zf-HC2"/>
    <property type="match status" value="1"/>
</dbReference>
<dbReference type="AlphaFoldDB" id="A0A432MMF6"/>
<evidence type="ECO:0000256" key="2">
    <source>
        <dbReference type="SAM" id="Phobius"/>
    </source>
</evidence>
<feature type="domain" description="Putative zinc-finger" evidence="3">
    <location>
        <begin position="58"/>
        <end position="79"/>
    </location>
</feature>
<dbReference type="Gene3D" id="1.10.10.1320">
    <property type="entry name" value="Anti-sigma factor, zinc-finger domain"/>
    <property type="match status" value="1"/>
</dbReference>
<keyword evidence="2" id="KW-0472">Membrane</keyword>
<comment type="caution">
    <text evidence="4">The sequence shown here is derived from an EMBL/GenBank/DDBJ whole genome shotgun (WGS) entry which is preliminary data.</text>
</comment>
<feature type="transmembrane region" description="Helical" evidence="2">
    <location>
        <begin position="129"/>
        <end position="151"/>
    </location>
</feature>
<name>A0A432MMF6_9BACT</name>
<dbReference type="InterPro" id="IPR041916">
    <property type="entry name" value="Anti_sigma_zinc_sf"/>
</dbReference>
<evidence type="ECO:0000259" key="3">
    <source>
        <dbReference type="Pfam" id="PF13490"/>
    </source>
</evidence>
<accession>A0A432MMF6</accession>
<proteinExistence type="predicted"/>
<protein>
    <recommendedName>
        <fullName evidence="3">Putative zinc-finger domain-containing protein</fullName>
    </recommendedName>
</protein>
<evidence type="ECO:0000313" key="4">
    <source>
        <dbReference type="EMBL" id="RUL88295.1"/>
    </source>
</evidence>
<feature type="compositionally biased region" description="Pro residues" evidence="1">
    <location>
        <begin position="376"/>
        <end position="392"/>
    </location>
</feature>
<gene>
    <name evidence="4" type="ORF">TsocGM_08145</name>
</gene>
<feature type="compositionally biased region" description="Low complexity" evidence="1">
    <location>
        <begin position="364"/>
        <end position="375"/>
    </location>
</feature>
<organism evidence="4 5">
    <name type="scientific">Tautonia sociabilis</name>
    <dbReference type="NCBI Taxonomy" id="2080755"/>
    <lineage>
        <taxon>Bacteria</taxon>
        <taxon>Pseudomonadati</taxon>
        <taxon>Planctomycetota</taxon>
        <taxon>Planctomycetia</taxon>
        <taxon>Isosphaerales</taxon>
        <taxon>Isosphaeraceae</taxon>
        <taxon>Tautonia</taxon>
    </lineage>
</organism>